<evidence type="ECO:0000313" key="6">
    <source>
        <dbReference type="Proteomes" id="UP000054359"/>
    </source>
</evidence>
<dbReference type="EMBL" id="KK122212">
    <property type="protein sequence ID" value="KFM82251.1"/>
    <property type="molecule type" value="Genomic_DNA"/>
</dbReference>
<organism evidence="5 6">
    <name type="scientific">Stegodyphus mimosarum</name>
    <name type="common">African social velvet spider</name>
    <dbReference type="NCBI Taxonomy" id="407821"/>
    <lineage>
        <taxon>Eukaryota</taxon>
        <taxon>Metazoa</taxon>
        <taxon>Ecdysozoa</taxon>
        <taxon>Arthropoda</taxon>
        <taxon>Chelicerata</taxon>
        <taxon>Arachnida</taxon>
        <taxon>Araneae</taxon>
        <taxon>Araneomorphae</taxon>
        <taxon>Entelegynae</taxon>
        <taxon>Eresoidea</taxon>
        <taxon>Eresidae</taxon>
        <taxon>Stegodyphus</taxon>
    </lineage>
</organism>
<feature type="non-terminal residue" evidence="5">
    <location>
        <position position="662"/>
    </location>
</feature>
<dbReference type="STRING" id="407821.A0A087UY12"/>
<dbReference type="AlphaFoldDB" id="A0A087UY12"/>
<name>A0A087UY12_STEMI</name>
<comment type="similarity">
    <text evidence="1">Belongs to the dymeclin family.</text>
</comment>
<dbReference type="OrthoDB" id="10253409at2759"/>
<protein>
    <recommendedName>
        <fullName evidence="2">Dymeclin</fullName>
    </recommendedName>
</protein>
<dbReference type="PANTHER" id="PTHR12895:SF9">
    <property type="entry name" value="DYMECLIN"/>
    <property type="match status" value="1"/>
</dbReference>
<dbReference type="GO" id="GO:0007030">
    <property type="term" value="P:Golgi organization"/>
    <property type="evidence" value="ECO:0007669"/>
    <property type="project" value="TreeGrafter"/>
</dbReference>
<dbReference type="Pfam" id="PF09742">
    <property type="entry name" value="Dymeclin"/>
    <property type="match status" value="1"/>
</dbReference>
<dbReference type="GO" id="GO:0005794">
    <property type="term" value="C:Golgi apparatus"/>
    <property type="evidence" value="ECO:0007669"/>
    <property type="project" value="TreeGrafter"/>
</dbReference>
<gene>
    <name evidence="5" type="ORF">X975_06555</name>
</gene>
<dbReference type="OMA" id="PYVCQRF"/>
<evidence type="ECO:0000256" key="3">
    <source>
        <dbReference type="ARBA" id="ARBA00022707"/>
    </source>
</evidence>
<evidence type="ECO:0000256" key="1">
    <source>
        <dbReference type="ARBA" id="ARBA00010603"/>
    </source>
</evidence>
<sequence length="662" mass="75581">MGTSSSSLHELQDNKYLLQFSGKEAISPNDPFWNQLLSFTFVPPHSCADGRLLEDSIRPMLDALLSNNLLTGNVASLIKVFLLHSSELKAALQCENTVFIWQAYNSLFILRCILKYFIETLGEEGMIKQLEDVQQNKSDPSNVLEPAKLLESIINALFEIVVDISLDNNTYVITVEAIHTLVVLLSVQMFSSRPAYSSVVYSVVMQGKCSIHALLLVKILLYHYSSQSKCPHCVSALEGGSIIAGLASGLWNVLTFSYARGNSSKETSNGTILANHSLLLLLVLVNHCSNERDMKNPYRSALFSFKNISSSSNEATVDNIAAFKFDYEILFRTLCSTLKDDQTALLTYLLLHQNPSFRHHVVFSSEIYLLVVPLLKLLYNAPEKNSHLIYMSLIILLILSEEEYFDKQSHMIKLKNVTWYTERALSEITLGGLIVLILIRTIQYNMTRMHDKYLHTNCLAALANMSAHLQNLHPYVCQKFIGLLENMGKRYLRLIDQSRSDCQQSEDELLPSDLMQDLSVLDEVLRMLLEILNSCLTHQLRNNINLLYTILYKKDIFSMFRSNSNFQDIMQNIDSVLVFFSSHLESLEQNLSVLEVSEIIKSVSLQWSKEKMKKFPELKFKYVEEGQPEDFFIPYLWSVVFHASDIYWNSKNILIFNPYKPA</sequence>
<dbReference type="Proteomes" id="UP000054359">
    <property type="component" value="Unassembled WGS sequence"/>
</dbReference>
<dbReference type="InterPro" id="IPR019142">
    <property type="entry name" value="Dymeclin"/>
</dbReference>
<evidence type="ECO:0000256" key="2">
    <source>
        <dbReference type="ARBA" id="ARBA00015736"/>
    </source>
</evidence>
<evidence type="ECO:0000313" key="5">
    <source>
        <dbReference type="EMBL" id="KFM82251.1"/>
    </source>
</evidence>
<keyword evidence="4" id="KW-0449">Lipoprotein</keyword>
<accession>A0A087UY12</accession>
<dbReference type="PANTHER" id="PTHR12895">
    <property type="entry name" value="DYMECLIN"/>
    <property type="match status" value="1"/>
</dbReference>
<proteinExistence type="inferred from homology"/>
<reference evidence="5 6" key="1">
    <citation type="submission" date="2013-11" db="EMBL/GenBank/DDBJ databases">
        <title>Genome sequencing of Stegodyphus mimosarum.</title>
        <authorList>
            <person name="Bechsgaard J."/>
        </authorList>
    </citation>
    <scope>NUCLEOTIDE SEQUENCE [LARGE SCALE GENOMIC DNA]</scope>
</reference>
<evidence type="ECO:0000256" key="4">
    <source>
        <dbReference type="ARBA" id="ARBA00023288"/>
    </source>
</evidence>
<keyword evidence="6" id="KW-1185">Reference proteome</keyword>
<keyword evidence="3" id="KW-0519">Myristate</keyword>